<protein>
    <submittedName>
        <fullName evidence="2">Uncharacterized protein</fullName>
    </submittedName>
</protein>
<evidence type="ECO:0000313" key="3">
    <source>
        <dbReference type="Proteomes" id="UP000323393"/>
    </source>
</evidence>
<evidence type="ECO:0000313" key="2">
    <source>
        <dbReference type="EMBL" id="TYS57514.1"/>
    </source>
</evidence>
<dbReference type="AlphaFoldDB" id="A0AA94WQA1"/>
<dbReference type="RefSeq" id="WP_148966573.1">
    <property type="nucleotide sequence ID" value="NZ_VTEU01000007.1"/>
</dbReference>
<reference evidence="2 3" key="1">
    <citation type="submission" date="2019-08" db="EMBL/GenBank/DDBJ databases">
        <title>Bacillus genomes from the desert of Cuatro Cienegas, Coahuila.</title>
        <authorList>
            <person name="Olmedo-Alvarez G."/>
        </authorList>
    </citation>
    <scope>NUCLEOTIDE SEQUENCE [LARGE SCALE GENOMIC DNA]</scope>
    <source>
        <strain evidence="2 3">CH88_3T</strain>
    </source>
</reference>
<keyword evidence="1" id="KW-0472">Membrane</keyword>
<feature type="transmembrane region" description="Helical" evidence="1">
    <location>
        <begin position="9"/>
        <end position="27"/>
    </location>
</feature>
<evidence type="ECO:0000256" key="1">
    <source>
        <dbReference type="SAM" id="Phobius"/>
    </source>
</evidence>
<keyword evidence="1" id="KW-1133">Transmembrane helix</keyword>
<gene>
    <name evidence="2" type="ORF">FZC74_15880</name>
</gene>
<dbReference type="EMBL" id="VTEU01000007">
    <property type="protein sequence ID" value="TYS57514.1"/>
    <property type="molecule type" value="Genomic_DNA"/>
</dbReference>
<keyword evidence="1" id="KW-0812">Transmembrane</keyword>
<comment type="caution">
    <text evidence="2">The sequence shown here is derived from an EMBL/GenBank/DDBJ whole genome shotgun (WGS) entry which is preliminary data.</text>
</comment>
<proteinExistence type="predicted"/>
<organism evidence="2 3">
    <name type="scientific">Sutcliffiella horikoshii</name>
    <dbReference type="NCBI Taxonomy" id="79883"/>
    <lineage>
        <taxon>Bacteria</taxon>
        <taxon>Bacillati</taxon>
        <taxon>Bacillota</taxon>
        <taxon>Bacilli</taxon>
        <taxon>Bacillales</taxon>
        <taxon>Bacillaceae</taxon>
        <taxon>Sutcliffiella</taxon>
    </lineage>
</organism>
<accession>A0AA94WQA1</accession>
<dbReference type="Proteomes" id="UP000323393">
    <property type="component" value="Unassembled WGS sequence"/>
</dbReference>
<name>A0AA94WQA1_9BACI</name>
<sequence length="186" mass="22033">MQFKNRKLSLWFVAMVIGVFFVVFYFINSSFYINGNDEESIIQTIQSLNLFEDCSIEIVEIKDIGEERLVAFLSNNLPAYIHFNKDKFGNYKWRSAEKKEEPLSHFLISLSNGLEEDYHNLLFLTIATIDNEIPKMELGVNQHVFLEEFVLNKNSATWTEMPKEEKHLTYSYKYYDRNDKLIENED</sequence>